<dbReference type="AlphaFoldDB" id="A0A427B3G5"/>
<evidence type="ECO:0000313" key="3">
    <source>
        <dbReference type="Proteomes" id="UP000287651"/>
    </source>
</evidence>
<dbReference type="EMBL" id="AMZH03000582">
    <property type="protein sequence ID" value="RRT82997.1"/>
    <property type="molecule type" value="Genomic_DNA"/>
</dbReference>
<dbReference type="Proteomes" id="UP000287651">
    <property type="component" value="Unassembled WGS sequence"/>
</dbReference>
<gene>
    <name evidence="2" type="ORF">B296_00007694</name>
</gene>
<organism evidence="2 3">
    <name type="scientific">Ensete ventricosum</name>
    <name type="common">Abyssinian banana</name>
    <name type="synonym">Musa ensete</name>
    <dbReference type="NCBI Taxonomy" id="4639"/>
    <lineage>
        <taxon>Eukaryota</taxon>
        <taxon>Viridiplantae</taxon>
        <taxon>Streptophyta</taxon>
        <taxon>Embryophyta</taxon>
        <taxon>Tracheophyta</taxon>
        <taxon>Spermatophyta</taxon>
        <taxon>Magnoliopsida</taxon>
        <taxon>Liliopsida</taxon>
        <taxon>Zingiberales</taxon>
        <taxon>Musaceae</taxon>
        <taxon>Ensete</taxon>
    </lineage>
</organism>
<sequence>MQTFCYSFVTDFTCLCDVASRSADQQFEVGTREFVDVFACVQYKDEQKRLFFFQSETFLRMIRQSMAAGIKANIRSRYDPISADNHNAEEWIEDPGLTEGEGINLLDVAQLDTSVSTAERLCNRSDDNFGNNDETVNGSDKAVYSADSSN</sequence>
<evidence type="ECO:0000256" key="1">
    <source>
        <dbReference type="SAM" id="MobiDB-lite"/>
    </source>
</evidence>
<reference evidence="2 3" key="1">
    <citation type="journal article" date="2014" name="Agronomy (Basel)">
        <title>A Draft Genome Sequence for Ensete ventricosum, the Drought-Tolerant Tree Against Hunger.</title>
        <authorList>
            <person name="Harrison J."/>
            <person name="Moore K.A."/>
            <person name="Paszkiewicz K."/>
            <person name="Jones T."/>
            <person name="Grant M."/>
            <person name="Ambacheew D."/>
            <person name="Muzemil S."/>
            <person name="Studholme D.J."/>
        </authorList>
    </citation>
    <scope>NUCLEOTIDE SEQUENCE [LARGE SCALE GENOMIC DNA]</scope>
</reference>
<proteinExistence type="predicted"/>
<name>A0A427B3G5_ENSVE</name>
<comment type="caution">
    <text evidence="2">The sequence shown here is derived from an EMBL/GenBank/DDBJ whole genome shotgun (WGS) entry which is preliminary data.</text>
</comment>
<accession>A0A427B3G5</accession>
<feature type="region of interest" description="Disordered" evidence="1">
    <location>
        <begin position="124"/>
        <end position="150"/>
    </location>
</feature>
<feature type="compositionally biased region" description="Polar residues" evidence="1">
    <location>
        <begin position="128"/>
        <end position="138"/>
    </location>
</feature>
<evidence type="ECO:0000313" key="2">
    <source>
        <dbReference type="EMBL" id="RRT82997.1"/>
    </source>
</evidence>
<protein>
    <submittedName>
        <fullName evidence="2">Uncharacterized protein</fullName>
    </submittedName>
</protein>